<protein>
    <submittedName>
        <fullName evidence="1">Uncharacterized protein</fullName>
    </submittedName>
</protein>
<dbReference type="EMBL" id="CQQC01001361">
    <property type="protein sequence ID" value="CNV87966.1"/>
    <property type="molecule type" value="Genomic_DNA"/>
</dbReference>
<dbReference type="EMBL" id="CSBK01002342">
    <property type="protein sequence ID" value="COZ73431.1"/>
    <property type="molecule type" value="Genomic_DNA"/>
</dbReference>
<dbReference type="Proteomes" id="UP000039217">
    <property type="component" value="Unassembled WGS sequence"/>
</dbReference>
<gene>
    <name evidence="1" type="ORF">ERS007661_03223</name>
    <name evidence="2" type="ORF">ERS007739_04078</name>
</gene>
<reference evidence="3 4" key="1">
    <citation type="submission" date="2015-03" db="EMBL/GenBank/DDBJ databases">
        <authorList>
            <consortium name="Pathogen Informatics"/>
        </authorList>
    </citation>
    <scope>NUCLEOTIDE SEQUENCE [LARGE SCALE GENOMIC DNA]</scope>
    <source>
        <strain evidence="1 4">D00501624</strain>
        <strain evidence="3">N09902308</strain>
    </source>
</reference>
<organism evidence="1 4">
    <name type="scientific">Mycobacterium tuberculosis</name>
    <dbReference type="NCBI Taxonomy" id="1773"/>
    <lineage>
        <taxon>Bacteria</taxon>
        <taxon>Bacillati</taxon>
        <taxon>Actinomycetota</taxon>
        <taxon>Actinomycetes</taxon>
        <taxon>Mycobacteriales</taxon>
        <taxon>Mycobacteriaceae</taxon>
        <taxon>Mycobacterium</taxon>
        <taxon>Mycobacterium tuberculosis complex</taxon>
    </lineage>
</organism>
<accession>A0A655FN81</accession>
<reference evidence="2" key="2">
    <citation type="submission" date="2015-03" db="EMBL/GenBank/DDBJ databases">
        <authorList>
            <consortium name="Pathogen Informatics"/>
            <person name="Murphy D."/>
        </authorList>
    </citation>
    <scope>NUCLEOTIDE SEQUENCE</scope>
    <source>
        <strain evidence="2">N09902308</strain>
    </source>
</reference>
<dbReference type="AlphaFoldDB" id="A0A655FN81"/>
<evidence type="ECO:0000313" key="3">
    <source>
        <dbReference type="Proteomes" id="UP000039021"/>
    </source>
</evidence>
<evidence type="ECO:0000313" key="4">
    <source>
        <dbReference type="Proteomes" id="UP000039217"/>
    </source>
</evidence>
<name>A0A655FN81_MYCTX</name>
<evidence type="ECO:0000313" key="2">
    <source>
        <dbReference type="EMBL" id="COZ73431.1"/>
    </source>
</evidence>
<dbReference type="Proteomes" id="UP000039021">
    <property type="component" value="Unassembled WGS sequence"/>
</dbReference>
<evidence type="ECO:0000313" key="1">
    <source>
        <dbReference type="EMBL" id="CNV87966.1"/>
    </source>
</evidence>
<sequence length="63" mass="6358">MKKPDDGLVVEFPKPGAAGILMSGMLTPPTMPVRLPSIVVVGPPTVIVTVGRVSVDCGSSTGP</sequence>
<proteinExistence type="predicted"/>